<sequence length="241" mass="27857">MFKVLLISPQLKPIKTHLNQLKISNQFQFMYASTVNEGIDLAIDFNLNLIAFDIDYFKDQLSQIVLDFNQSLIIPPKFIALSSTEHLAFKAFQLGFYAYFLQPLSALDFKKLALRLKHDFPDLITETKICLQSHKDFQYINTNEILFLKADSNTTDIYLKNDKIVTAYKTLKVFEENLPINFTRIHRSYIINKNHISRINFGKQRCTLLGTVIKIPFSKSFKPAIHQINQQLSGFALSALN</sequence>
<evidence type="ECO:0000259" key="1">
    <source>
        <dbReference type="PROSITE" id="PS50930"/>
    </source>
</evidence>
<keyword evidence="2" id="KW-0238">DNA-binding</keyword>
<dbReference type="Gene3D" id="2.40.50.1020">
    <property type="entry name" value="LytTr DNA-binding domain"/>
    <property type="match status" value="1"/>
</dbReference>
<dbReference type="STRING" id="1155689.SAMN05444278_103159"/>
<dbReference type="Pfam" id="PF04397">
    <property type="entry name" value="LytTR"/>
    <property type="match status" value="1"/>
</dbReference>
<organism evidence="2 3">
    <name type="scientific">Psychroflexus salarius</name>
    <dbReference type="NCBI Taxonomy" id="1155689"/>
    <lineage>
        <taxon>Bacteria</taxon>
        <taxon>Pseudomonadati</taxon>
        <taxon>Bacteroidota</taxon>
        <taxon>Flavobacteriia</taxon>
        <taxon>Flavobacteriales</taxon>
        <taxon>Flavobacteriaceae</taxon>
        <taxon>Psychroflexus</taxon>
    </lineage>
</organism>
<dbReference type="RefSeq" id="WP_073192609.1">
    <property type="nucleotide sequence ID" value="NZ_FQTW01000003.1"/>
</dbReference>
<dbReference type="EMBL" id="FQTW01000003">
    <property type="protein sequence ID" value="SHE61746.1"/>
    <property type="molecule type" value="Genomic_DNA"/>
</dbReference>
<dbReference type="AlphaFoldDB" id="A0A1M4UYE0"/>
<name>A0A1M4UYE0_9FLAO</name>
<dbReference type="GO" id="GO:0003677">
    <property type="term" value="F:DNA binding"/>
    <property type="evidence" value="ECO:0007669"/>
    <property type="project" value="UniProtKB-KW"/>
</dbReference>
<dbReference type="GO" id="GO:0000156">
    <property type="term" value="F:phosphorelay response regulator activity"/>
    <property type="evidence" value="ECO:0007669"/>
    <property type="project" value="InterPro"/>
</dbReference>
<feature type="domain" description="HTH LytTR-type" evidence="1">
    <location>
        <begin position="129"/>
        <end position="231"/>
    </location>
</feature>
<gene>
    <name evidence="2" type="ORF">SAMN05444278_103159</name>
</gene>
<keyword evidence="3" id="KW-1185">Reference proteome</keyword>
<dbReference type="PANTHER" id="PTHR37299">
    <property type="entry name" value="TRANSCRIPTIONAL REGULATOR-RELATED"/>
    <property type="match status" value="1"/>
</dbReference>
<proteinExistence type="predicted"/>
<dbReference type="PROSITE" id="PS50930">
    <property type="entry name" value="HTH_LYTTR"/>
    <property type="match status" value="1"/>
</dbReference>
<accession>A0A1M4UYE0</accession>
<dbReference type="SMART" id="SM00850">
    <property type="entry name" value="LytTR"/>
    <property type="match status" value="1"/>
</dbReference>
<protein>
    <submittedName>
        <fullName evidence="2">LytTr DNA-binding domain-containing protein</fullName>
    </submittedName>
</protein>
<dbReference type="OrthoDB" id="2168082at2"/>
<dbReference type="PANTHER" id="PTHR37299:SF1">
    <property type="entry name" value="STAGE 0 SPORULATION PROTEIN A HOMOLOG"/>
    <property type="match status" value="1"/>
</dbReference>
<dbReference type="InterPro" id="IPR007492">
    <property type="entry name" value="LytTR_DNA-bd_dom"/>
</dbReference>
<reference evidence="2 3" key="1">
    <citation type="submission" date="2016-11" db="EMBL/GenBank/DDBJ databases">
        <authorList>
            <person name="Jaros S."/>
            <person name="Januszkiewicz K."/>
            <person name="Wedrychowicz H."/>
        </authorList>
    </citation>
    <scope>NUCLEOTIDE SEQUENCE [LARGE SCALE GENOMIC DNA]</scope>
    <source>
        <strain evidence="2 3">DSM 25661</strain>
    </source>
</reference>
<dbReference type="InterPro" id="IPR046947">
    <property type="entry name" value="LytR-like"/>
</dbReference>
<evidence type="ECO:0000313" key="2">
    <source>
        <dbReference type="EMBL" id="SHE61746.1"/>
    </source>
</evidence>
<dbReference type="Proteomes" id="UP000184462">
    <property type="component" value="Unassembled WGS sequence"/>
</dbReference>
<evidence type="ECO:0000313" key="3">
    <source>
        <dbReference type="Proteomes" id="UP000184462"/>
    </source>
</evidence>